<keyword evidence="6" id="KW-0418">Kinase</keyword>
<dbReference type="Proteomes" id="UP001146067">
    <property type="component" value="Unassembled WGS sequence"/>
</dbReference>
<reference evidence="11" key="1">
    <citation type="submission" date="2022-12" db="EMBL/GenBank/DDBJ databases">
        <title>Gycomyces niveus sp.nov.,a novel actinomycete isolated from soil in Shouguan.</title>
        <authorList>
            <person name="Yang X."/>
        </authorList>
    </citation>
    <scope>NUCLEOTIDE SEQUENCE</scope>
    <source>
        <strain evidence="11">NEAU-A15</strain>
    </source>
</reference>
<comment type="caution">
    <text evidence="11">The sequence shown here is derived from an EMBL/GenBank/DDBJ whole genome shotgun (WGS) entry which is preliminary data.</text>
</comment>
<keyword evidence="3" id="KW-0597">Phosphoprotein</keyword>
<dbReference type="InterPro" id="IPR025828">
    <property type="entry name" value="Put_sensor_dom"/>
</dbReference>
<evidence type="ECO:0000256" key="5">
    <source>
        <dbReference type="ARBA" id="ARBA00022741"/>
    </source>
</evidence>
<evidence type="ECO:0000256" key="1">
    <source>
        <dbReference type="ARBA" id="ARBA00000085"/>
    </source>
</evidence>
<keyword evidence="7" id="KW-0067">ATP-binding</keyword>
<gene>
    <name evidence="11" type="ORF">O1R50_20165</name>
</gene>
<evidence type="ECO:0000256" key="6">
    <source>
        <dbReference type="ARBA" id="ARBA00022777"/>
    </source>
</evidence>
<dbReference type="SMART" id="SM00387">
    <property type="entry name" value="HATPase_c"/>
    <property type="match status" value="1"/>
</dbReference>
<keyword evidence="12" id="KW-1185">Reference proteome</keyword>
<dbReference type="PANTHER" id="PTHR24421:SF10">
    <property type="entry name" value="NITRATE_NITRITE SENSOR PROTEIN NARQ"/>
    <property type="match status" value="1"/>
</dbReference>
<dbReference type="GO" id="GO:0005524">
    <property type="term" value="F:ATP binding"/>
    <property type="evidence" value="ECO:0007669"/>
    <property type="project" value="UniProtKB-KW"/>
</dbReference>
<keyword evidence="4" id="KW-0808">Transferase</keyword>
<dbReference type="InterPro" id="IPR003594">
    <property type="entry name" value="HATPase_dom"/>
</dbReference>
<feature type="transmembrane region" description="Helical" evidence="9">
    <location>
        <begin position="53"/>
        <end position="72"/>
    </location>
</feature>
<proteinExistence type="predicted"/>
<dbReference type="PANTHER" id="PTHR24421">
    <property type="entry name" value="NITRATE/NITRITE SENSOR PROTEIN NARX-RELATED"/>
    <property type="match status" value="1"/>
</dbReference>
<dbReference type="GO" id="GO:0016020">
    <property type="term" value="C:membrane"/>
    <property type="evidence" value="ECO:0007669"/>
    <property type="project" value="InterPro"/>
</dbReference>
<evidence type="ECO:0000313" key="12">
    <source>
        <dbReference type="Proteomes" id="UP001146067"/>
    </source>
</evidence>
<feature type="domain" description="Histidine kinase/HSP90-like ATPase" evidence="10">
    <location>
        <begin position="344"/>
        <end position="434"/>
    </location>
</feature>
<comment type="catalytic activity">
    <reaction evidence="1">
        <text>ATP + protein L-histidine = ADP + protein N-phospho-L-histidine.</text>
        <dbReference type="EC" id="2.7.13.3"/>
    </reaction>
</comment>
<dbReference type="InterPro" id="IPR050482">
    <property type="entry name" value="Sensor_HK_TwoCompSys"/>
</dbReference>
<dbReference type="Pfam" id="PF13796">
    <property type="entry name" value="Sensor"/>
    <property type="match status" value="1"/>
</dbReference>
<dbReference type="SUPFAM" id="SSF55874">
    <property type="entry name" value="ATPase domain of HSP90 chaperone/DNA topoisomerase II/histidine kinase"/>
    <property type="match status" value="1"/>
</dbReference>
<dbReference type="Pfam" id="PF02518">
    <property type="entry name" value="HATPase_c"/>
    <property type="match status" value="1"/>
</dbReference>
<evidence type="ECO:0000313" key="11">
    <source>
        <dbReference type="EMBL" id="MDA1361954.1"/>
    </source>
</evidence>
<dbReference type="GO" id="GO:0046983">
    <property type="term" value="F:protein dimerization activity"/>
    <property type="evidence" value="ECO:0007669"/>
    <property type="project" value="InterPro"/>
</dbReference>
<keyword evidence="9" id="KW-1133">Transmembrane helix</keyword>
<protein>
    <recommendedName>
        <fullName evidence="2">histidine kinase</fullName>
        <ecNumber evidence="2">2.7.13.3</ecNumber>
    </recommendedName>
</protein>
<evidence type="ECO:0000256" key="2">
    <source>
        <dbReference type="ARBA" id="ARBA00012438"/>
    </source>
</evidence>
<feature type="transmembrane region" description="Helical" evidence="9">
    <location>
        <begin position="179"/>
        <end position="199"/>
    </location>
</feature>
<organism evidence="11 12">
    <name type="scientific">Glycomyces luteolus</name>
    <dbReference type="NCBI Taxonomy" id="2670330"/>
    <lineage>
        <taxon>Bacteria</taxon>
        <taxon>Bacillati</taxon>
        <taxon>Actinomycetota</taxon>
        <taxon>Actinomycetes</taxon>
        <taxon>Glycomycetales</taxon>
        <taxon>Glycomycetaceae</taxon>
        <taxon>Glycomyces</taxon>
    </lineage>
</organism>
<dbReference type="InterPro" id="IPR036890">
    <property type="entry name" value="HATPase_C_sf"/>
</dbReference>
<dbReference type="EMBL" id="JAPZVP010000018">
    <property type="protein sequence ID" value="MDA1361954.1"/>
    <property type="molecule type" value="Genomic_DNA"/>
</dbReference>
<keyword evidence="9" id="KW-0472">Membrane</keyword>
<dbReference type="AlphaFoldDB" id="A0A9X3PG23"/>
<keyword evidence="8" id="KW-0902">Two-component regulatory system</keyword>
<keyword evidence="5" id="KW-0547">Nucleotide-binding</keyword>
<dbReference type="Gene3D" id="1.20.5.1930">
    <property type="match status" value="1"/>
</dbReference>
<evidence type="ECO:0000256" key="3">
    <source>
        <dbReference type="ARBA" id="ARBA00022553"/>
    </source>
</evidence>
<evidence type="ECO:0000256" key="7">
    <source>
        <dbReference type="ARBA" id="ARBA00022840"/>
    </source>
</evidence>
<dbReference type="EC" id="2.7.13.3" evidence="2"/>
<evidence type="ECO:0000256" key="9">
    <source>
        <dbReference type="SAM" id="Phobius"/>
    </source>
</evidence>
<evidence type="ECO:0000256" key="8">
    <source>
        <dbReference type="ARBA" id="ARBA00023012"/>
    </source>
</evidence>
<dbReference type="RefSeq" id="WP_270111987.1">
    <property type="nucleotide sequence ID" value="NZ_JAPZVP010000018.1"/>
</dbReference>
<dbReference type="Pfam" id="PF07730">
    <property type="entry name" value="HisKA_3"/>
    <property type="match status" value="1"/>
</dbReference>
<dbReference type="Gene3D" id="3.30.565.10">
    <property type="entry name" value="Histidine kinase-like ATPase, C-terminal domain"/>
    <property type="match status" value="1"/>
</dbReference>
<dbReference type="InterPro" id="IPR011712">
    <property type="entry name" value="Sig_transdc_His_kin_sub3_dim/P"/>
</dbReference>
<sequence>MRERMRQAKAWLDAQLRPEGEAADLRALLLASLRATGYGIVGAGFAFLALYTIPLLLLTTVLAFLGVGRFLIRPMARWVRTIAGLERGRLRRLGHEVKTPYLGPYIDAPRNFRELKADPSTRRDLLWLVIHGTWGLILGALLLQMPFTAVHDVTYPVWWYFAPTSEQNILNGMVEAETATAALLGCATGVAVFVLWILFGTKILELQTRPGLAFLVPDPGMDLTEKVARLTATRAAALDAHAVELRRIERALHDGAQNRIVGVNVLIGAARREIDRDPARADQILGRAQDTVEGALAELRAVVRSILPPVLEDRGLAGALSALASDCAVPCTLEVDVEGRCPASVEATAYFVVAESLTNVAKHSRASSASVEVRRRGNTLTVVVSDDGRGGADAAAGSGLAGIARRVEALDGTVAVQSPAGGPTEIRVELPCGS</sequence>
<evidence type="ECO:0000256" key="4">
    <source>
        <dbReference type="ARBA" id="ARBA00022679"/>
    </source>
</evidence>
<keyword evidence="9" id="KW-0812">Transmembrane</keyword>
<evidence type="ECO:0000259" key="10">
    <source>
        <dbReference type="SMART" id="SM00387"/>
    </source>
</evidence>
<feature type="transmembrane region" description="Helical" evidence="9">
    <location>
        <begin position="27"/>
        <end position="47"/>
    </location>
</feature>
<dbReference type="GO" id="GO:0000155">
    <property type="term" value="F:phosphorelay sensor kinase activity"/>
    <property type="evidence" value="ECO:0007669"/>
    <property type="project" value="InterPro"/>
</dbReference>
<accession>A0A9X3PG23</accession>
<name>A0A9X3PG23_9ACTN</name>
<feature type="transmembrane region" description="Helical" evidence="9">
    <location>
        <begin position="125"/>
        <end position="147"/>
    </location>
</feature>